<organism evidence="7 8">
    <name type="scientific">Clonostachys rhizophaga</name>
    <dbReference type="NCBI Taxonomy" id="160324"/>
    <lineage>
        <taxon>Eukaryota</taxon>
        <taxon>Fungi</taxon>
        <taxon>Dikarya</taxon>
        <taxon>Ascomycota</taxon>
        <taxon>Pezizomycotina</taxon>
        <taxon>Sordariomycetes</taxon>
        <taxon>Hypocreomycetidae</taxon>
        <taxon>Hypocreales</taxon>
        <taxon>Bionectriaceae</taxon>
        <taxon>Clonostachys</taxon>
    </lineage>
</organism>
<keyword evidence="4 6" id="KW-0472">Membrane</keyword>
<evidence type="ECO:0000256" key="3">
    <source>
        <dbReference type="ARBA" id="ARBA00022989"/>
    </source>
</evidence>
<comment type="similarity">
    <text evidence="6">Belongs to the VMA21 family.</text>
</comment>
<sequence length="109" mass="11994">MATRRIVNTERTLLEKDDPIEEKSNIAPAVPNDVIFKLLAFTFAMIVVPIGGYFVTVNTVFKGNASFAGGFAALLANVVLVGYIIVAMKEDQSETTEKKKKKLESQKDK</sequence>
<dbReference type="GO" id="GO:0033116">
    <property type="term" value="C:endoplasmic reticulum-Golgi intermediate compartment membrane"/>
    <property type="evidence" value="ECO:0007669"/>
    <property type="project" value="UniProtKB-SubCell"/>
</dbReference>
<keyword evidence="2 6" id="KW-0256">Endoplasmic reticulum</keyword>
<feature type="transmembrane region" description="Helical" evidence="6">
    <location>
        <begin position="67"/>
        <end position="88"/>
    </location>
</feature>
<comment type="function">
    <text evidence="6">Required for the assembly of the V0 complex of the vacuolar ATPase (V-ATPase) in the endoplasmic reticulum.</text>
</comment>
<reference evidence="7" key="1">
    <citation type="submission" date="2021-10" db="EMBL/GenBank/DDBJ databases">
        <authorList>
            <person name="Piombo E."/>
        </authorList>
    </citation>
    <scope>NUCLEOTIDE SEQUENCE</scope>
</reference>
<dbReference type="AlphaFoldDB" id="A0A9N9V9D4"/>
<dbReference type="GO" id="GO:0070072">
    <property type="term" value="P:vacuolar proton-transporting V-type ATPase complex assembly"/>
    <property type="evidence" value="ECO:0007669"/>
    <property type="project" value="UniProtKB-UniRule"/>
</dbReference>
<name>A0A9N9V9D4_9HYPO</name>
<dbReference type="EMBL" id="CABFNQ020000555">
    <property type="protein sequence ID" value="CAH0019415.1"/>
    <property type="molecule type" value="Genomic_DNA"/>
</dbReference>
<keyword evidence="1 6" id="KW-0812">Transmembrane</keyword>
<dbReference type="InterPro" id="IPR019013">
    <property type="entry name" value="Vma21"/>
</dbReference>
<evidence type="ECO:0000256" key="4">
    <source>
        <dbReference type="ARBA" id="ARBA00023136"/>
    </source>
</evidence>
<evidence type="ECO:0000256" key="5">
    <source>
        <dbReference type="ARBA" id="ARBA00023329"/>
    </source>
</evidence>
<evidence type="ECO:0000256" key="2">
    <source>
        <dbReference type="ARBA" id="ARBA00022824"/>
    </source>
</evidence>
<dbReference type="GO" id="GO:0005789">
    <property type="term" value="C:endoplasmic reticulum membrane"/>
    <property type="evidence" value="ECO:0007669"/>
    <property type="project" value="UniProtKB-SubCell"/>
</dbReference>
<dbReference type="Pfam" id="PF09446">
    <property type="entry name" value="VMA21"/>
    <property type="match status" value="1"/>
</dbReference>
<gene>
    <name evidence="7" type="ORF">CRHIZ90672A_00010132</name>
</gene>
<evidence type="ECO:0000256" key="1">
    <source>
        <dbReference type="ARBA" id="ARBA00022692"/>
    </source>
</evidence>
<dbReference type="GO" id="GO:0012507">
    <property type="term" value="C:ER to Golgi transport vesicle membrane"/>
    <property type="evidence" value="ECO:0007669"/>
    <property type="project" value="UniProtKB-SubCell"/>
</dbReference>
<dbReference type="Proteomes" id="UP000696573">
    <property type="component" value="Unassembled WGS sequence"/>
</dbReference>
<keyword evidence="8" id="KW-1185">Reference proteome</keyword>
<feature type="transmembrane region" description="Helical" evidence="6">
    <location>
        <begin position="34"/>
        <end position="55"/>
    </location>
</feature>
<keyword evidence="5 6" id="KW-0968">Cytoplasmic vesicle</keyword>
<dbReference type="OrthoDB" id="160405at2759"/>
<evidence type="ECO:0000313" key="8">
    <source>
        <dbReference type="Proteomes" id="UP000696573"/>
    </source>
</evidence>
<proteinExistence type="inferred from homology"/>
<dbReference type="HAMAP" id="MF_03058">
    <property type="entry name" value="VMA21"/>
    <property type="match status" value="1"/>
</dbReference>
<evidence type="ECO:0008006" key="9">
    <source>
        <dbReference type="Google" id="ProtNLM"/>
    </source>
</evidence>
<protein>
    <recommendedName>
        <fullName evidence="9">Vacuolar ATPase assembly integral membrane protein VMA21</fullName>
    </recommendedName>
</protein>
<feature type="short sequence motif" description="Prevents secretion from ER" evidence="6">
    <location>
        <begin position="99"/>
        <end position="102"/>
    </location>
</feature>
<evidence type="ECO:0000313" key="7">
    <source>
        <dbReference type="EMBL" id="CAH0019415.1"/>
    </source>
</evidence>
<keyword evidence="3 6" id="KW-1133">Transmembrane helix</keyword>
<dbReference type="PANTHER" id="PTHR31792:SF3">
    <property type="entry name" value="VACUOLAR ATPASE ASSEMBLY INTEGRAL MEMBRANE PROTEIN VMA21"/>
    <property type="match status" value="1"/>
</dbReference>
<comment type="caution">
    <text evidence="7">The sequence shown here is derived from an EMBL/GenBank/DDBJ whole genome shotgun (WGS) entry which is preliminary data.</text>
</comment>
<accession>A0A9N9V9D4</accession>
<comment type="subcellular location">
    <subcellularLocation>
        <location evidence="6">Endoplasmic reticulum membrane</location>
        <topology evidence="6">Multi-pass membrane protein</topology>
    </subcellularLocation>
    <subcellularLocation>
        <location evidence="6">Endoplasmic reticulum-Golgi intermediate compartment membrane</location>
        <topology evidence="6">Multi-pass membrane protein</topology>
    </subcellularLocation>
    <subcellularLocation>
        <location evidence="6">Cytoplasmic vesicle</location>
        <location evidence="6">COPII-coated vesicle membrane</location>
        <topology evidence="6">Multi-pass membrane protein</topology>
    </subcellularLocation>
</comment>
<dbReference type="PANTHER" id="PTHR31792">
    <property type="entry name" value="VACUOLAR ATPASE ASSEMBLY INTEGRAL MEMBRANE PROTEIN VMA21"/>
    <property type="match status" value="1"/>
</dbReference>
<evidence type="ECO:0000256" key="6">
    <source>
        <dbReference type="HAMAP-Rule" id="MF_03058"/>
    </source>
</evidence>